<protein>
    <submittedName>
        <fullName evidence="1">Uncharacterized protein</fullName>
    </submittedName>
</protein>
<name>A0ABR8F773_NOSLI</name>
<dbReference type="EMBL" id="JACJTE010000052">
    <property type="protein sequence ID" value="MBD2564506.1"/>
    <property type="molecule type" value="Genomic_DNA"/>
</dbReference>
<proteinExistence type="predicted"/>
<gene>
    <name evidence="1" type="ORF">H6G95_28660</name>
    <name evidence="2" type="ORF">H6G95_29015</name>
</gene>
<evidence type="ECO:0000313" key="3">
    <source>
        <dbReference type="Proteomes" id="UP000604661"/>
    </source>
</evidence>
<reference evidence="1" key="2">
    <citation type="submission" date="2020-08" db="EMBL/GenBank/DDBJ databases">
        <authorList>
            <person name="Chen M."/>
            <person name="Teng W."/>
            <person name="Zhao L."/>
            <person name="Hu C."/>
            <person name="Zhou Y."/>
            <person name="Han B."/>
            <person name="Song L."/>
            <person name="Shu W."/>
        </authorList>
    </citation>
    <scope>NUCLEOTIDE SEQUENCE</scope>
    <source>
        <strain evidence="1">FACHB-391</strain>
    </source>
</reference>
<dbReference type="EMBL" id="JACJTE010000052">
    <property type="protein sequence ID" value="MBD2564555.1"/>
    <property type="molecule type" value="Genomic_DNA"/>
</dbReference>
<organism evidence="1 3">
    <name type="scientific">Nostoc linckia FACHB-391</name>
    <dbReference type="NCBI Taxonomy" id="2692906"/>
    <lineage>
        <taxon>Bacteria</taxon>
        <taxon>Bacillati</taxon>
        <taxon>Cyanobacteriota</taxon>
        <taxon>Cyanophyceae</taxon>
        <taxon>Nostocales</taxon>
        <taxon>Nostocaceae</taxon>
        <taxon>Nostoc</taxon>
    </lineage>
</organism>
<accession>A0ABR8F773</accession>
<comment type="caution">
    <text evidence="1">The sequence shown here is derived from an EMBL/GenBank/DDBJ whole genome shotgun (WGS) entry which is preliminary data.</text>
</comment>
<evidence type="ECO:0000313" key="1">
    <source>
        <dbReference type="EMBL" id="MBD2564506.1"/>
    </source>
</evidence>
<dbReference type="Proteomes" id="UP000604661">
    <property type="component" value="Unassembled WGS sequence"/>
</dbReference>
<keyword evidence="3" id="KW-1185">Reference proteome</keyword>
<evidence type="ECO:0000313" key="2">
    <source>
        <dbReference type="EMBL" id="MBD2564555.1"/>
    </source>
</evidence>
<reference evidence="1 3" key="1">
    <citation type="journal article" date="2020" name="ISME J.">
        <title>Comparative genomics reveals insights into cyanobacterial evolution and habitat adaptation.</title>
        <authorList>
            <person name="Chen M.Y."/>
            <person name="Teng W.K."/>
            <person name="Zhao L."/>
            <person name="Hu C.X."/>
            <person name="Zhou Y.K."/>
            <person name="Han B.P."/>
            <person name="Song L.R."/>
            <person name="Shu W.S."/>
        </authorList>
    </citation>
    <scope>NUCLEOTIDE SEQUENCE [LARGE SCALE GENOMIC DNA]</scope>
    <source>
        <strain evidence="1 3">FACHB-391</strain>
    </source>
</reference>
<sequence>MAWSGDTIALCYLASQLRFWLSHKAIASLHSQYQTVLGTFALREAGGKELIVYQLFPPLPLCSRPLL</sequence>